<name>A0A9E8MJB3_9MICO</name>
<evidence type="ECO:0000256" key="1">
    <source>
        <dbReference type="SAM" id="SignalP"/>
    </source>
</evidence>
<gene>
    <name evidence="2" type="ORF">OVN18_08580</name>
</gene>
<reference evidence="2" key="1">
    <citation type="submission" date="2022-11" db="EMBL/GenBank/DDBJ databases">
        <title>Description of Microcella daejonensis nov. sp, isolated from riverside soil.</title>
        <authorList>
            <person name="Molina K.M."/>
            <person name="Kim S.B."/>
        </authorList>
    </citation>
    <scope>NUCLEOTIDE SEQUENCE</scope>
    <source>
        <strain evidence="2">MMS21-STM12</strain>
    </source>
</reference>
<keyword evidence="3" id="KW-1185">Reference proteome</keyword>
<feature type="signal peptide" evidence="1">
    <location>
        <begin position="1"/>
        <end position="46"/>
    </location>
</feature>
<protein>
    <submittedName>
        <fullName evidence="2">Uncharacterized protein</fullName>
    </submittedName>
</protein>
<evidence type="ECO:0000313" key="3">
    <source>
        <dbReference type="Proteomes" id="UP001164706"/>
    </source>
</evidence>
<keyword evidence="1" id="KW-0732">Signal</keyword>
<sequence>MRAHARPHSPSFTSAAPRVRRRRGSAALALGLGALLLMASAAPVSAETVTTPVLTASTDEVELTLDRQIGPVSYGFGPSEWRSYLVRIVNLGDADVRVGLSVDVRQQGVLEPLWESDFLAAAGLDPADPDQAQQLADIFSPVIGPGGTFEFPVPEWPGFTYSFQQLEPVPQEIARTTSDGYYVPFYDFALDGGGMPVATVSGAEIFPGLTATVTASGLPPGAELSVWMAPGIDLFSFLLAGAQLPADAIEAGRGVVDTGGGYTATLTLPPGLPLGSYQLVIGDEASRTWPAGTSSSISVIAPPASVTATTPIGSPVVTVLESSAGTMTLTFPSVDAAGSTTVAVSSTGPTLDGFQFAGTPAVYYHLDTEASVSGPVEVCLDYDPATTSSAPRLYHYESDAWVDITTSATAGRVCGSTTSFSPFVLGVPTGVELANKEQCKDGGWRTSTIPVFGNQGSCVQWFQARGR</sequence>
<dbReference type="AlphaFoldDB" id="A0A9E8MJB3"/>
<dbReference type="RefSeq" id="WP_267780304.1">
    <property type="nucleotide sequence ID" value="NZ_CP113089.1"/>
</dbReference>
<dbReference type="Proteomes" id="UP001164706">
    <property type="component" value="Chromosome"/>
</dbReference>
<evidence type="ECO:0000313" key="2">
    <source>
        <dbReference type="EMBL" id="WAB80623.1"/>
    </source>
</evidence>
<proteinExistence type="predicted"/>
<dbReference type="EMBL" id="CP113089">
    <property type="protein sequence ID" value="WAB80623.1"/>
    <property type="molecule type" value="Genomic_DNA"/>
</dbReference>
<accession>A0A9E8MJB3</accession>
<dbReference type="KEGG" id="mdb:OVN18_08580"/>
<organism evidence="2 3">
    <name type="scientific">Microcella daejeonensis</name>
    <dbReference type="NCBI Taxonomy" id="2994971"/>
    <lineage>
        <taxon>Bacteria</taxon>
        <taxon>Bacillati</taxon>
        <taxon>Actinomycetota</taxon>
        <taxon>Actinomycetes</taxon>
        <taxon>Micrococcales</taxon>
        <taxon>Microbacteriaceae</taxon>
        <taxon>Microcella</taxon>
    </lineage>
</organism>
<feature type="chain" id="PRO_5039529683" evidence="1">
    <location>
        <begin position="47"/>
        <end position="467"/>
    </location>
</feature>